<sequence length="302" mass="33037">MATQIGKAIDRIVTEAEQQRAGFTPSDTGKLKQMLAELHSTIVKAYTPSYAGTLRTLYSRTSLIDRWIRFLNSYLSSGALERLTAATQLADVQMQAAHLELLQLLDIPVDFSSAAFVLVMDRNSDILEDACNTFAIPSHLSEEELDAVQDIFLSKGGLDFLAFQLQYVSAYLQARRAAQRTARERRDCDQLEGKLNQKLALLYAACMQLLGQDWSGKGWVQRYLSQGIDTPRMVEAVCMAAQAGAGSMAVTVNAGAVSQPAAALWWLQAPHASPELAGQMTLQADEVESHKASHCLGIAEIV</sequence>
<keyword evidence="2" id="KW-1185">Reference proteome</keyword>
<name>A0AAW1P537_9CHLO</name>
<dbReference type="Proteomes" id="UP001489004">
    <property type="component" value="Unassembled WGS sequence"/>
</dbReference>
<gene>
    <name evidence="1" type="ORF">WJX72_008530</name>
</gene>
<comment type="caution">
    <text evidence="1">The sequence shown here is derived from an EMBL/GenBank/DDBJ whole genome shotgun (WGS) entry which is preliminary data.</text>
</comment>
<evidence type="ECO:0000313" key="1">
    <source>
        <dbReference type="EMBL" id="KAK9804846.1"/>
    </source>
</evidence>
<protein>
    <submittedName>
        <fullName evidence="1">Uncharacterized protein</fullName>
    </submittedName>
</protein>
<dbReference type="AlphaFoldDB" id="A0AAW1P537"/>
<evidence type="ECO:0000313" key="2">
    <source>
        <dbReference type="Proteomes" id="UP001489004"/>
    </source>
</evidence>
<proteinExistence type="predicted"/>
<reference evidence="1 2" key="1">
    <citation type="journal article" date="2024" name="Nat. Commun.">
        <title>Phylogenomics reveals the evolutionary origins of lichenization in chlorophyte algae.</title>
        <authorList>
            <person name="Puginier C."/>
            <person name="Libourel C."/>
            <person name="Otte J."/>
            <person name="Skaloud P."/>
            <person name="Haon M."/>
            <person name="Grisel S."/>
            <person name="Petersen M."/>
            <person name="Berrin J.G."/>
            <person name="Delaux P.M."/>
            <person name="Dal Grande F."/>
            <person name="Keller J."/>
        </authorList>
    </citation>
    <scope>NUCLEOTIDE SEQUENCE [LARGE SCALE GENOMIC DNA]</scope>
    <source>
        <strain evidence="1 2">SAG 2043</strain>
    </source>
</reference>
<organism evidence="1 2">
    <name type="scientific">[Myrmecia] bisecta</name>
    <dbReference type="NCBI Taxonomy" id="41462"/>
    <lineage>
        <taxon>Eukaryota</taxon>
        <taxon>Viridiplantae</taxon>
        <taxon>Chlorophyta</taxon>
        <taxon>core chlorophytes</taxon>
        <taxon>Trebouxiophyceae</taxon>
        <taxon>Trebouxiales</taxon>
        <taxon>Trebouxiaceae</taxon>
        <taxon>Myrmecia</taxon>
    </lineage>
</organism>
<accession>A0AAW1P537</accession>
<dbReference type="EMBL" id="JALJOR010000017">
    <property type="protein sequence ID" value="KAK9804846.1"/>
    <property type="molecule type" value="Genomic_DNA"/>
</dbReference>